<evidence type="ECO:0000256" key="4">
    <source>
        <dbReference type="ARBA" id="ARBA00022857"/>
    </source>
</evidence>
<evidence type="ECO:0000256" key="9">
    <source>
        <dbReference type="ARBA" id="ARBA00037922"/>
    </source>
</evidence>
<dbReference type="HAMAP" id="MF_00102">
    <property type="entry name" value="DapB"/>
    <property type="match status" value="1"/>
</dbReference>
<feature type="active site" description="Proton donor" evidence="13">
    <location>
        <position position="143"/>
    </location>
</feature>
<dbReference type="InterPro" id="IPR023940">
    <property type="entry name" value="DHDPR_bac"/>
</dbReference>
<evidence type="ECO:0000259" key="15">
    <source>
        <dbReference type="Pfam" id="PF05173"/>
    </source>
</evidence>
<dbReference type="NCBIfam" id="TIGR00036">
    <property type="entry name" value="dapB"/>
    <property type="match status" value="1"/>
</dbReference>
<evidence type="ECO:0000256" key="12">
    <source>
        <dbReference type="ARBA" id="ARBA00049396"/>
    </source>
</evidence>
<dbReference type="Pfam" id="PF05173">
    <property type="entry name" value="DapB_C"/>
    <property type="match status" value="1"/>
</dbReference>
<dbReference type="PANTHER" id="PTHR20836">
    <property type="entry name" value="DIHYDRODIPICOLINATE REDUCTASE"/>
    <property type="match status" value="1"/>
</dbReference>
<evidence type="ECO:0000259" key="14">
    <source>
        <dbReference type="Pfam" id="PF01113"/>
    </source>
</evidence>
<feature type="binding site" evidence="13">
    <location>
        <begin position="149"/>
        <end position="150"/>
    </location>
    <ligand>
        <name>(S)-2,3,4,5-tetrahydrodipicolinate</name>
        <dbReference type="ChEBI" id="CHEBI:16845"/>
    </ligand>
</feature>
<evidence type="ECO:0000256" key="6">
    <source>
        <dbReference type="ARBA" id="ARBA00023002"/>
    </source>
</evidence>
<dbReference type="InterPro" id="IPR022664">
    <property type="entry name" value="DapB_N_CS"/>
</dbReference>
<keyword evidence="8 13" id="KW-0457">Lysine biosynthesis</keyword>
<feature type="binding site" evidence="13">
    <location>
        <begin position="8"/>
        <end position="13"/>
    </location>
    <ligand>
        <name>NAD(+)</name>
        <dbReference type="ChEBI" id="CHEBI:57540"/>
    </ligand>
</feature>
<name>A0A9Q4C3N7_9EURY</name>
<dbReference type="SUPFAM" id="SSF55347">
    <property type="entry name" value="Glyceraldehyde-3-phosphate dehydrogenase-like, C-terminal domain"/>
    <property type="match status" value="1"/>
</dbReference>
<proteinExistence type="inferred from homology"/>
<dbReference type="SUPFAM" id="SSF51735">
    <property type="entry name" value="NAD(P)-binding Rossmann-fold domains"/>
    <property type="match status" value="1"/>
</dbReference>
<dbReference type="AlphaFoldDB" id="A0A9Q4C3N7"/>
<evidence type="ECO:0000256" key="5">
    <source>
        <dbReference type="ARBA" id="ARBA00022915"/>
    </source>
</evidence>
<evidence type="ECO:0000256" key="1">
    <source>
        <dbReference type="ARBA" id="ARBA00006642"/>
    </source>
</evidence>
<feature type="active site" description="Proton donor/acceptor" evidence="13">
    <location>
        <position position="139"/>
    </location>
</feature>
<comment type="subunit">
    <text evidence="13">Homotetramer.</text>
</comment>
<feature type="domain" description="Dihydrodipicolinate reductase N-terminal" evidence="14">
    <location>
        <begin position="3"/>
        <end position="110"/>
    </location>
</feature>
<keyword evidence="5 13" id="KW-0220">Diaminopimelate biosynthesis</keyword>
<dbReference type="Proteomes" id="UP001149411">
    <property type="component" value="Unassembled WGS sequence"/>
</dbReference>
<feature type="binding site" evidence="13">
    <location>
        <position position="140"/>
    </location>
    <ligand>
        <name>(S)-2,3,4,5-tetrahydrodipicolinate</name>
        <dbReference type="ChEBI" id="CHEBI:16845"/>
    </ligand>
</feature>
<dbReference type="GO" id="GO:0005737">
    <property type="term" value="C:cytoplasm"/>
    <property type="evidence" value="ECO:0007669"/>
    <property type="project" value="UniProtKB-SubCell"/>
</dbReference>
<keyword evidence="2 13" id="KW-0963">Cytoplasm</keyword>
<dbReference type="PANTHER" id="PTHR20836:SF0">
    <property type="entry name" value="4-HYDROXY-TETRAHYDRODIPICOLINATE REDUCTASE 1, CHLOROPLASTIC-RELATED"/>
    <property type="match status" value="1"/>
</dbReference>
<dbReference type="PROSITE" id="PS01298">
    <property type="entry name" value="DAPB"/>
    <property type="match status" value="1"/>
</dbReference>
<dbReference type="RefSeq" id="WP_266086676.1">
    <property type="nucleotide sequence ID" value="NZ_RKLV01000004.1"/>
</dbReference>
<keyword evidence="6 13" id="KW-0560">Oxidoreductase</keyword>
<evidence type="ECO:0000256" key="3">
    <source>
        <dbReference type="ARBA" id="ARBA00022605"/>
    </source>
</evidence>
<comment type="subcellular location">
    <subcellularLocation>
        <location evidence="13">Cytoplasm</location>
    </subcellularLocation>
</comment>
<dbReference type="Pfam" id="PF01113">
    <property type="entry name" value="DapB_N"/>
    <property type="match status" value="1"/>
</dbReference>
<comment type="pathway">
    <text evidence="9 13">Amino-acid biosynthesis; L-lysine biosynthesis via DAP pathway; (S)-tetrahydrodipicolinate from L-aspartate: step 4/4.</text>
</comment>
<feature type="domain" description="Dihydrodipicolinate reductase C-terminal" evidence="15">
    <location>
        <begin position="113"/>
        <end position="243"/>
    </location>
</feature>
<dbReference type="InterPro" id="IPR000846">
    <property type="entry name" value="DapB_N"/>
</dbReference>
<dbReference type="GO" id="GO:0009089">
    <property type="term" value="P:lysine biosynthetic process via diaminopimelate"/>
    <property type="evidence" value="ECO:0007669"/>
    <property type="project" value="UniProtKB-UniRule"/>
</dbReference>
<evidence type="ECO:0000313" key="17">
    <source>
        <dbReference type="Proteomes" id="UP001149411"/>
    </source>
</evidence>
<feature type="binding site" evidence="13">
    <location>
        <begin position="83"/>
        <end position="85"/>
    </location>
    <ligand>
        <name>NAD(+)</name>
        <dbReference type="ChEBI" id="CHEBI:57540"/>
    </ligand>
</feature>
<keyword evidence="3 13" id="KW-0028">Amino-acid biosynthesis</keyword>
<dbReference type="Gene3D" id="3.40.50.720">
    <property type="entry name" value="NAD(P)-binding Rossmann-like Domain"/>
    <property type="match status" value="1"/>
</dbReference>
<dbReference type="EC" id="1.17.1.8" evidence="10 13"/>
<evidence type="ECO:0000256" key="7">
    <source>
        <dbReference type="ARBA" id="ARBA00023027"/>
    </source>
</evidence>
<organism evidence="16 17">
    <name type="scientific">Halorutilus salinus</name>
    <dbReference type="NCBI Taxonomy" id="2487751"/>
    <lineage>
        <taxon>Archaea</taxon>
        <taxon>Methanobacteriati</taxon>
        <taxon>Methanobacteriota</taxon>
        <taxon>Stenosarchaea group</taxon>
        <taxon>Halobacteria</taxon>
        <taxon>Halorutilales</taxon>
        <taxon>Halorutilaceae</taxon>
        <taxon>Halorutilus</taxon>
    </lineage>
</organism>
<dbReference type="InterPro" id="IPR022663">
    <property type="entry name" value="DapB_C"/>
</dbReference>
<comment type="catalytic activity">
    <reaction evidence="11 13">
        <text>(S)-2,3,4,5-tetrahydrodipicolinate + NADP(+) + H2O = (2S,4S)-4-hydroxy-2,3,4,5-tetrahydrodipicolinate + NADPH + H(+)</text>
        <dbReference type="Rhea" id="RHEA:35331"/>
        <dbReference type="ChEBI" id="CHEBI:15377"/>
        <dbReference type="ChEBI" id="CHEBI:15378"/>
        <dbReference type="ChEBI" id="CHEBI:16845"/>
        <dbReference type="ChEBI" id="CHEBI:57783"/>
        <dbReference type="ChEBI" id="CHEBI:58349"/>
        <dbReference type="ChEBI" id="CHEBI:67139"/>
        <dbReference type="EC" id="1.17.1.8"/>
    </reaction>
</comment>
<evidence type="ECO:0000256" key="11">
    <source>
        <dbReference type="ARBA" id="ARBA00049080"/>
    </source>
</evidence>
<dbReference type="InterPro" id="IPR036291">
    <property type="entry name" value="NAD(P)-bd_dom_sf"/>
</dbReference>
<comment type="caution">
    <text evidence="13">Was originally thought to be a dihydrodipicolinate reductase (DHDPR), catalyzing the conversion of dihydrodipicolinate to tetrahydrodipicolinate. However, it was shown in E.coli that the substrate of the enzymatic reaction is not dihydrodipicolinate (DHDP) but in fact (2S,4S)-4-hydroxy-2,3,4,5-tetrahydrodipicolinic acid (HTPA), the product released by the DapA-catalyzed reaction.</text>
</comment>
<gene>
    <name evidence="13 16" type="primary">dapB</name>
    <name evidence="16" type="ORF">EGH25_05685</name>
</gene>
<comment type="caution">
    <text evidence="16">The sequence shown here is derived from an EMBL/GenBank/DDBJ whole genome shotgun (WGS) entry which is preliminary data.</text>
</comment>
<dbReference type="GO" id="GO:0008839">
    <property type="term" value="F:4-hydroxy-tetrahydrodipicolinate reductase"/>
    <property type="evidence" value="ECO:0007669"/>
    <property type="project" value="UniProtKB-UniRule"/>
</dbReference>
<feature type="binding site" evidence="13">
    <location>
        <begin position="107"/>
        <end position="110"/>
    </location>
    <ligand>
        <name>NAD(+)</name>
        <dbReference type="ChEBI" id="CHEBI:57540"/>
    </ligand>
</feature>
<sequence length="245" mass="26036">MTHVAVVGATGRTGTLVVEAARDDRRFEYVGGMASEPDEDVVGPDGARDLFETAEVAVDFSTPEATRLSAETARETGTPLVTGTTALDDGAEDALGEATHHVAVVRASNFARGVNVFWEVVERAAELLPDADFEVTETHHRGKRDAPSGTALTTVERIEDAVGEREHVHGRKGEAPRGDEIGVHARRAGDVVGEHEVLVAEGDESLTLTHRASDRKAFAEGALDAARFAIDAEPGTYGMDDVLDL</sequence>
<comment type="catalytic activity">
    <reaction evidence="12 13">
        <text>(S)-2,3,4,5-tetrahydrodipicolinate + NAD(+) + H2O = (2S,4S)-4-hydroxy-2,3,4,5-tetrahydrodipicolinate + NADH + H(+)</text>
        <dbReference type="Rhea" id="RHEA:35323"/>
        <dbReference type="ChEBI" id="CHEBI:15377"/>
        <dbReference type="ChEBI" id="CHEBI:15378"/>
        <dbReference type="ChEBI" id="CHEBI:16845"/>
        <dbReference type="ChEBI" id="CHEBI:57540"/>
        <dbReference type="ChEBI" id="CHEBI:57945"/>
        <dbReference type="ChEBI" id="CHEBI:67139"/>
        <dbReference type="EC" id="1.17.1.8"/>
    </reaction>
</comment>
<evidence type="ECO:0000256" key="8">
    <source>
        <dbReference type="ARBA" id="ARBA00023154"/>
    </source>
</evidence>
<dbReference type="CDD" id="cd02274">
    <property type="entry name" value="DHDPR_N"/>
    <property type="match status" value="1"/>
</dbReference>
<dbReference type="GO" id="GO:0051287">
    <property type="term" value="F:NAD binding"/>
    <property type="evidence" value="ECO:0007669"/>
    <property type="project" value="UniProtKB-UniRule"/>
</dbReference>
<comment type="caution">
    <text evidence="13">Lacks conserved residue(s) required for the propagation of feature annotation.</text>
</comment>
<comment type="function">
    <text evidence="13">Catalyzes the conversion of 4-hydroxy-tetrahydrodipicolinate (HTPA) to tetrahydrodipicolinate.</text>
</comment>
<keyword evidence="7 13" id="KW-0520">NAD</keyword>
<dbReference type="Gene3D" id="3.30.360.10">
    <property type="entry name" value="Dihydrodipicolinate Reductase, domain 2"/>
    <property type="match status" value="1"/>
</dbReference>
<comment type="similarity">
    <text evidence="1 13">Belongs to the DapB family.</text>
</comment>
<dbReference type="GO" id="GO:0016726">
    <property type="term" value="F:oxidoreductase activity, acting on CH or CH2 groups, NAD or NADP as acceptor"/>
    <property type="evidence" value="ECO:0007669"/>
    <property type="project" value="UniProtKB-UniRule"/>
</dbReference>
<evidence type="ECO:0000313" key="16">
    <source>
        <dbReference type="EMBL" id="MCX2818838.1"/>
    </source>
</evidence>
<keyword evidence="17" id="KW-1185">Reference proteome</keyword>
<evidence type="ECO:0000256" key="13">
    <source>
        <dbReference type="HAMAP-Rule" id="MF_00102"/>
    </source>
</evidence>
<evidence type="ECO:0000256" key="2">
    <source>
        <dbReference type="ARBA" id="ARBA00022490"/>
    </source>
</evidence>
<dbReference type="PIRSF" id="PIRSF000161">
    <property type="entry name" value="DHPR"/>
    <property type="match status" value="1"/>
</dbReference>
<dbReference type="GO" id="GO:0050661">
    <property type="term" value="F:NADP binding"/>
    <property type="evidence" value="ECO:0007669"/>
    <property type="project" value="UniProtKB-UniRule"/>
</dbReference>
<dbReference type="EMBL" id="RKLV01000004">
    <property type="protein sequence ID" value="MCX2818838.1"/>
    <property type="molecule type" value="Genomic_DNA"/>
</dbReference>
<reference evidence="16" key="1">
    <citation type="submission" date="2022-09" db="EMBL/GenBank/DDBJ databases">
        <title>Haloadaptaus new haloarchaeum isolated from saline soil.</title>
        <authorList>
            <person name="Duran-Viseras A."/>
            <person name="Sanchez-Porro C."/>
            <person name="Ventosa A."/>
        </authorList>
    </citation>
    <scope>NUCLEOTIDE SEQUENCE</scope>
    <source>
        <strain evidence="16">F3-133</strain>
    </source>
</reference>
<keyword evidence="4 13" id="KW-0521">NADP</keyword>
<dbReference type="GO" id="GO:0019877">
    <property type="term" value="P:diaminopimelate biosynthetic process"/>
    <property type="evidence" value="ECO:0007669"/>
    <property type="project" value="UniProtKB-UniRule"/>
</dbReference>
<evidence type="ECO:0000256" key="10">
    <source>
        <dbReference type="ARBA" id="ARBA00038983"/>
    </source>
</evidence>
<accession>A0A9Q4C3N7</accession>
<protein>
    <recommendedName>
        <fullName evidence="10 13">4-hydroxy-tetrahydrodipicolinate reductase</fullName>
        <shortName evidence="13">HTPA reductase</shortName>
        <ecNumber evidence="10 13">1.17.1.8</ecNumber>
    </recommendedName>
</protein>